<organism evidence="1 2">
    <name type="scientific">Sulfitobacter pacificus</name>
    <dbReference type="NCBI Taxonomy" id="1499314"/>
    <lineage>
        <taxon>Bacteria</taxon>
        <taxon>Pseudomonadati</taxon>
        <taxon>Pseudomonadota</taxon>
        <taxon>Alphaproteobacteria</taxon>
        <taxon>Rhodobacterales</taxon>
        <taxon>Roseobacteraceae</taxon>
        <taxon>Sulfitobacter</taxon>
    </lineage>
</organism>
<reference evidence="1" key="2">
    <citation type="submission" date="2023-01" db="EMBL/GenBank/DDBJ databases">
        <title>Draft genome sequence of Sulfitobacter pacificus strain NBRC 109915.</title>
        <authorList>
            <person name="Sun Q."/>
            <person name="Mori K."/>
        </authorList>
    </citation>
    <scope>NUCLEOTIDE SEQUENCE</scope>
    <source>
        <strain evidence="1">NBRC 109915</strain>
    </source>
</reference>
<dbReference type="Proteomes" id="UP001161388">
    <property type="component" value="Unassembled WGS sequence"/>
</dbReference>
<dbReference type="EMBL" id="BSNL01000001">
    <property type="protein sequence ID" value="GLQ25612.1"/>
    <property type="molecule type" value="Genomic_DNA"/>
</dbReference>
<accession>A0ABQ5VFR5</accession>
<sequence>MKSHVSGAAPDGEADQEARMRRIWRCVFMSRTDTVFEGGVKGASLLALVKKKPPTLSDRRFLHLAISMP</sequence>
<proteinExistence type="predicted"/>
<keyword evidence="2" id="KW-1185">Reference proteome</keyword>
<protein>
    <submittedName>
        <fullName evidence="1">Uncharacterized protein</fullName>
    </submittedName>
</protein>
<comment type="caution">
    <text evidence="1">The sequence shown here is derived from an EMBL/GenBank/DDBJ whole genome shotgun (WGS) entry which is preliminary data.</text>
</comment>
<evidence type="ECO:0000313" key="1">
    <source>
        <dbReference type="EMBL" id="GLQ25612.1"/>
    </source>
</evidence>
<reference evidence="1" key="1">
    <citation type="journal article" date="2014" name="Int. J. Syst. Evol. Microbiol.">
        <title>Complete genome of a new Firmicutes species belonging to the dominant human colonic microbiota ('Ruminococcus bicirculans') reveals two chromosomes and a selective capacity to utilize plant glucans.</title>
        <authorList>
            <consortium name="NISC Comparative Sequencing Program"/>
            <person name="Wegmann U."/>
            <person name="Louis P."/>
            <person name="Goesmann A."/>
            <person name="Henrissat B."/>
            <person name="Duncan S.H."/>
            <person name="Flint H.J."/>
        </authorList>
    </citation>
    <scope>NUCLEOTIDE SEQUENCE</scope>
    <source>
        <strain evidence="1">NBRC 109915</strain>
    </source>
</reference>
<evidence type="ECO:0000313" key="2">
    <source>
        <dbReference type="Proteomes" id="UP001161388"/>
    </source>
</evidence>
<gene>
    <name evidence="1" type="ORF">GCM10007927_04150</name>
</gene>
<name>A0ABQ5VFR5_9RHOB</name>